<comment type="similarity">
    <text evidence="2">Belongs to the ABC transporter superfamily. ABCG family. Eye pigment precursor importer (TC 3.A.1.204) subfamily.</text>
</comment>
<evidence type="ECO:0000256" key="7">
    <source>
        <dbReference type="SAM" id="Coils"/>
    </source>
</evidence>
<comment type="caution">
    <text evidence="10">The sequence shown here is derived from an EMBL/GenBank/DDBJ whole genome shotgun (WGS) entry which is preliminary data.</text>
</comment>
<dbReference type="Pfam" id="PF00005">
    <property type="entry name" value="ABC_tran"/>
    <property type="match status" value="1"/>
</dbReference>
<evidence type="ECO:0000256" key="6">
    <source>
        <dbReference type="ARBA" id="ARBA00023136"/>
    </source>
</evidence>
<dbReference type="EMBL" id="CAJNOJ010000112">
    <property type="protein sequence ID" value="CAF1137040.1"/>
    <property type="molecule type" value="Genomic_DNA"/>
</dbReference>
<dbReference type="OrthoDB" id="10016252at2759"/>
<dbReference type="InterPro" id="IPR043926">
    <property type="entry name" value="ABCG_dom"/>
</dbReference>
<evidence type="ECO:0000256" key="8">
    <source>
        <dbReference type="SAM" id="Phobius"/>
    </source>
</evidence>
<evidence type="ECO:0000256" key="5">
    <source>
        <dbReference type="ARBA" id="ARBA00022989"/>
    </source>
</evidence>
<keyword evidence="7" id="KW-0175">Coiled coil</keyword>
<sequence>MGREIFRTIKNTVLNFNSNRNHSNQQLLVPLSSFDNDSTIDIDENKNTTISFERINYTLKTNNSILSRLSPCKSAPVRQILFDISGVFRSDRQTYEGEILINRRVRPPSSVYRHTAAYVVQDDIFSGTLSVRENIVFSANLRLPRSMSYDERLERVERIIQQLHLTECADTRMGTESQRGVSGGERKRTCIAMEMVLEPKILFLDEPTTGLDSSTACSVMQCLRELSQQGCTIIFSIHQPRHSIFELFDTVLLLLHGHTVYFGPSTKLMPYFINQGIPHKENDNPADFALDILNNVNSDLTAVDLHIKYRMSAMFVKNEVIVIGDPYDEEVYIVQKPDRSLLSDFFYVSQRTLRNAIRNYALLTWQIAVAIILGVLTGLLYYQLPRTTDTGVQNRLGCIFFIVVNQIFSTATALEPFIKERALFIHENVSGYYSITTLFFAKLICDLLPMRVIPSVVFSLISYYMVGLQKTVAKFLVFLLTIFMANVFGSAICFFIAASMSVFAVALIVLVLILVIMMVFSGFLVELNSVFSFLRWIQWVSAFRYAYNVLVINELRDINFCLPNRTDVCLVTGSSVLEKRSIDHKSNWDIYSILLEMGSFNRCSMCVNTKRSGTCLCAGCKQFFCRKHFNEHHRGLINELNVYIEERNQLLEQISKLDVYDDYHKNILLQIDEWQRTMIEKVMQVAEQARQQVKLPNPKRAEIALKLSHFSNRLLHLQETEDLVEDDLRHLKETVAELKQDLKQLTEPSMELFFEPNDQIAWDSLISVKNKHDNNSKNRSFLASSTGKSIADIDSNVLRAVISGKNALASYYYMLNTNKRWRYTSPRRELPIQPTKMPSSSVSRVLIIGAGPTGLLMGCLMRDQGMPVTIIEKREEITRTRCVKLLGEVLSSDELTSGIHLFSENQVEERQKAIDSIQSTLFEKLTSWLELCTPLQTIQKSLQEYFVSSGGQIAIGAQYDISKNLDLLGHYPDTLIIDCTGYHSVLRNRIQPDNLNLRLIEYVLICTFTFDERYECNELCKYYKNKNTRKFRVIPAIDDTYKTGKRQTLVTCLITIDESIFRAMPKRDLITYNYLKKHQRDIYDDLTIFLNNMSSGQLNKIHFDSMEFIALPLQVYRAKKVTHKIVNQDLNQHWVLLGDAAMGGPYFQSISMGYEAAIYLAYIVQQMQHDMEQMMTKYESYMEKLWLALQIRSKDIQRNKQILQYLCANDRNAILEKIKVY</sequence>
<organism evidence="10 11">
    <name type="scientific">Adineta ricciae</name>
    <name type="common">Rotifer</name>
    <dbReference type="NCBI Taxonomy" id="249248"/>
    <lineage>
        <taxon>Eukaryota</taxon>
        <taxon>Metazoa</taxon>
        <taxon>Spiralia</taxon>
        <taxon>Gnathifera</taxon>
        <taxon>Rotifera</taxon>
        <taxon>Eurotatoria</taxon>
        <taxon>Bdelloidea</taxon>
        <taxon>Adinetida</taxon>
        <taxon>Adinetidae</taxon>
        <taxon>Adineta</taxon>
    </lineage>
</organism>
<evidence type="ECO:0000256" key="3">
    <source>
        <dbReference type="ARBA" id="ARBA00022448"/>
    </source>
</evidence>
<dbReference type="Pfam" id="PF19055">
    <property type="entry name" value="ABC2_membrane_7"/>
    <property type="match status" value="1"/>
</dbReference>
<feature type="transmembrane region" description="Helical" evidence="8">
    <location>
        <begin position="475"/>
        <end position="497"/>
    </location>
</feature>
<gene>
    <name evidence="10" type="ORF">EDS130_LOCUS21875</name>
</gene>
<keyword evidence="5 8" id="KW-1133">Transmembrane helix</keyword>
<dbReference type="Gene3D" id="3.40.50.300">
    <property type="entry name" value="P-loop containing nucleotide triphosphate hydrolases"/>
    <property type="match status" value="1"/>
</dbReference>
<feature type="transmembrane region" description="Helical" evidence="8">
    <location>
        <begin position="396"/>
        <end position="418"/>
    </location>
</feature>
<dbReference type="InterPro" id="IPR036188">
    <property type="entry name" value="FAD/NAD-bd_sf"/>
</dbReference>
<name>A0A814RQV6_ADIRI</name>
<dbReference type="InterPro" id="IPR050352">
    <property type="entry name" value="ABCG_transporters"/>
</dbReference>
<dbReference type="InterPro" id="IPR002938">
    <property type="entry name" value="FAD-bd"/>
</dbReference>
<keyword evidence="3" id="KW-0813">Transport</keyword>
<keyword evidence="4 8" id="KW-0812">Transmembrane</keyword>
<evidence type="ECO:0000256" key="1">
    <source>
        <dbReference type="ARBA" id="ARBA00004141"/>
    </source>
</evidence>
<feature type="transmembrane region" description="Helical" evidence="8">
    <location>
        <begin position="503"/>
        <end position="525"/>
    </location>
</feature>
<dbReference type="Proteomes" id="UP000663852">
    <property type="component" value="Unassembled WGS sequence"/>
</dbReference>
<proteinExistence type="inferred from homology"/>
<dbReference type="SUPFAM" id="SSF51905">
    <property type="entry name" value="FAD/NAD(P)-binding domain"/>
    <property type="match status" value="1"/>
</dbReference>
<dbReference type="InterPro" id="IPR003439">
    <property type="entry name" value="ABC_transporter-like_ATP-bd"/>
</dbReference>
<dbReference type="Gene3D" id="3.50.50.60">
    <property type="entry name" value="FAD/NAD(P)-binding domain"/>
    <property type="match status" value="1"/>
</dbReference>
<evidence type="ECO:0000259" key="9">
    <source>
        <dbReference type="PROSITE" id="PS50893"/>
    </source>
</evidence>
<dbReference type="PANTHER" id="PTHR48041">
    <property type="entry name" value="ABC TRANSPORTER G FAMILY MEMBER 28"/>
    <property type="match status" value="1"/>
</dbReference>
<evidence type="ECO:0000313" key="10">
    <source>
        <dbReference type="EMBL" id="CAF1137040.1"/>
    </source>
</evidence>
<dbReference type="InterPro" id="IPR013525">
    <property type="entry name" value="ABC2_TM"/>
</dbReference>
<feature type="domain" description="ABC transporter" evidence="9">
    <location>
        <begin position="37"/>
        <end position="281"/>
    </location>
</feature>
<dbReference type="Pfam" id="PF01061">
    <property type="entry name" value="ABC2_membrane"/>
    <property type="match status" value="1"/>
</dbReference>
<dbReference type="GO" id="GO:0005886">
    <property type="term" value="C:plasma membrane"/>
    <property type="evidence" value="ECO:0007669"/>
    <property type="project" value="TreeGrafter"/>
</dbReference>
<evidence type="ECO:0000256" key="2">
    <source>
        <dbReference type="ARBA" id="ARBA00005814"/>
    </source>
</evidence>
<keyword evidence="6 8" id="KW-0472">Membrane</keyword>
<evidence type="ECO:0000256" key="4">
    <source>
        <dbReference type="ARBA" id="ARBA00022692"/>
    </source>
</evidence>
<dbReference type="SUPFAM" id="SSF52540">
    <property type="entry name" value="P-loop containing nucleoside triphosphate hydrolases"/>
    <property type="match status" value="1"/>
</dbReference>
<dbReference type="PRINTS" id="PR00420">
    <property type="entry name" value="RNGMNOXGNASE"/>
</dbReference>
<comment type="subcellular location">
    <subcellularLocation>
        <location evidence="1">Membrane</location>
        <topology evidence="1">Multi-pass membrane protein</topology>
    </subcellularLocation>
</comment>
<dbReference type="GO" id="GO:0016887">
    <property type="term" value="F:ATP hydrolysis activity"/>
    <property type="evidence" value="ECO:0007669"/>
    <property type="project" value="InterPro"/>
</dbReference>
<accession>A0A814RQV6</accession>
<dbReference type="GO" id="GO:0071949">
    <property type="term" value="F:FAD binding"/>
    <property type="evidence" value="ECO:0007669"/>
    <property type="project" value="InterPro"/>
</dbReference>
<dbReference type="PANTHER" id="PTHR48041:SF116">
    <property type="entry name" value="PROTEIN BROWN"/>
    <property type="match status" value="1"/>
</dbReference>
<dbReference type="InterPro" id="IPR027417">
    <property type="entry name" value="P-loop_NTPase"/>
</dbReference>
<feature type="coiled-coil region" evidence="7">
    <location>
        <begin position="721"/>
        <end position="748"/>
    </location>
</feature>
<dbReference type="GO" id="GO:0005524">
    <property type="term" value="F:ATP binding"/>
    <property type="evidence" value="ECO:0007669"/>
    <property type="project" value="InterPro"/>
</dbReference>
<dbReference type="Pfam" id="PF01494">
    <property type="entry name" value="FAD_binding_3"/>
    <property type="match status" value="1"/>
</dbReference>
<dbReference type="AlphaFoldDB" id="A0A814RQV6"/>
<dbReference type="PROSITE" id="PS50893">
    <property type="entry name" value="ABC_TRANSPORTER_2"/>
    <property type="match status" value="1"/>
</dbReference>
<reference evidence="10" key="1">
    <citation type="submission" date="2021-02" db="EMBL/GenBank/DDBJ databases">
        <authorList>
            <person name="Nowell W R."/>
        </authorList>
    </citation>
    <scope>NUCLEOTIDE SEQUENCE</scope>
</reference>
<evidence type="ECO:0000313" key="11">
    <source>
        <dbReference type="Proteomes" id="UP000663852"/>
    </source>
</evidence>
<protein>
    <recommendedName>
        <fullName evidence="9">ABC transporter domain-containing protein</fullName>
    </recommendedName>
</protein>
<dbReference type="GO" id="GO:0140359">
    <property type="term" value="F:ABC-type transporter activity"/>
    <property type="evidence" value="ECO:0007669"/>
    <property type="project" value="InterPro"/>
</dbReference>
<feature type="transmembrane region" description="Helical" evidence="8">
    <location>
        <begin position="438"/>
        <end position="463"/>
    </location>
</feature>
<feature type="transmembrane region" description="Helical" evidence="8">
    <location>
        <begin position="360"/>
        <end position="384"/>
    </location>
</feature>